<dbReference type="InterPro" id="IPR005225">
    <property type="entry name" value="Small_GTP-bd"/>
</dbReference>
<dbReference type="EMBL" id="DXFX01000010">
    <property type="protein sequence ID" value="HIX07033.1"/>
    <property type="molecule type" value="Genomic_DNA"/>
</dbReference>
<keyword evidence="5 10" id="KW-0547">Nucleotide-binding</keyword>
<dbReference type="InterPro" id="IPR027368">
    <property type="entry name" value="MnmE_dom2"/>
</dbReference>
<organism evidence="13 14">
    <name type="scientific">Candidatus Borkfalkia faecipullorum</name>
    <dbReference type="NCBI Taxonomy" id="2838510"/>
    <lineage>
        <taxon>Bacteria</taxon>
        <taxon>Bacillati</taxon>
        <taxon>Bacillota</taxon>
        <taxon>Clostridia</taxon>
        <taxon>Christensenellales</taxon>
        <taxon>Christensenellaceae</taxon>
        <taxon>Candidatus Borkfalkia</taxon>
    </lineage>
</organism>
<dbReference type="Pfam" id="PF12631">
    <property type="entry name" value="MnmE_helical"/>
    <property type="match status" value="1"/>
</dbReference>
<keyword evidence="6 10" id="KW-0378">Hydrolase</keyword>
<dbReference type="GO" id="GO:0030488">
    <property type="term" value="P:tRNA methylation"/>
    <property type="evidence" value="ECO:0007669"/>
    <property type="project" value="TreeGrafter"/>
</dbReference>
<evidence type="ECO:0000256" key="9">
    <source>
        <dbReference type="ARBA" id="ARBA00023134"/>
    </source>
</evidence>
<dbReference type="CDD" id="cd04164">
    <property type="entry name" value="trmE"/>
    <property type="match status" value="1"/>
</dbReference>
<evidence type="ECO:0000256" key="5">
    <source>
        <dbReference type="ARBA" id="ARBA00022741"/>
    </source>
</evidence>
<dbReference type="Pfam" id="PF01926">
    <property type="entry name" value="MMR_HSR1"/>
    <property type="match status" value="1"/>
</dbReference>
<dbReference type="InterPro" id="IPR004520">
    <property type="entry name" value="GTPase_MnmE"/>
</dbReference>
<dbReference type="Proteomes" id="UP000824204">
    <property type="component" value="Unassembled WGS sequence"/>
</dbReference>
<reference evidence="13" key="2">
    <citation type="submission" date="2021-04" db="EMBL/GenBank/DDBJ databases">
        <authorList>
            <person name="Gilroy R."/>
        </authorList>
    </citation>
    <scope>NUCLEOTIDE SEQUENCE</scope>
    <source>
        <strain evidence="13">811</strain>
    </source>
</reference>
<evidence type="ECO:0000256" key="2">
    <source>
        <dbReference type="ARBA" id="ARBA00022490"/>
    </source>
</evidence>
<evidence type="ECO:0000256" key="3">
    <source>
        <dbReference type="ARBA" id="ARBA00022694"/>
    </source>
</evidence>
<feature type="binding site" evidence="10">
    <location>
        <begin position="229"/>
        <end position="234"/>
    </location>
    <ligand>
        <name>GTP</name>
        <dbReference type="ChEBI" id="CHEBI:37565"/>
    </ligand>
</feature>
<feature type="binding site" evidence="10">
    <location>
        <position position="123"/>
    </location>
    <ligand>
        <name>(6S)-5-formyl-5,6,7,8-tetrahydrofolate</name>
        <dbReference type="ChEBI" id="CHEBI:57457"/>
    </ligand>
</feature>
<feature type="binding site" evidence="10">
    <location>
        <begin position="273"/>
        <end position="276"/>
    </location>
    <ligand>
        <name>GTP</name>
        <dbReference type="ChEBI" id="CHEBI:37565"/>
    </ligand>
</feature>
<evidence type="ECO:0000256" key="8">
    <source>
        <dbReference type="ARBA" id="ARBA00022958"/>
    </source>
</evidence>
<dbReference type="SUPFAM" id="SSF52540">
    <property type="entry name" value="P-loop containing nucleoside triphosphate hydrolases"/>
    <property type="match status" value="1"/>
</dbReference>
<dbReference type="GO" id="GO:0003924">
    <property type="term" value="F:GTPase activity"/>
    <property type="evidence" value="ECO:0007669"/>
    <property type="project" value="UniProtKB-UniRule"/>
</dbReference>
<dbReference type="GO" id="GO:0005829">
    <property type="term" value="C:cytosol"/>
    <property type="evidence" value="ECO:0007669"/>
    <property type="project" value="TreeGrafter"/>
</dbReference>
<dbReference type="Gene3D" id="3.40.50.300">
    <property type="entry name" value="P-loop containing nucleotide triphosphate hydrolases"/>
    <property type="match status" value="1"/>
</dbReference>
<keyword evidence="8 10" id="KW-0630">Potassium</keyword>
<dbReference type="GO" id="GO:0046872">
    <property type="term" value="F:metal ion binding"/>
    <property type="evidence" value="ECO:0007669"/>
    <property type="project" value="UniProtKB-KW"/>
</dbReference>
<reference evidence="13" key="1">
    <citation type="journal article" date="2021" name="PeerJ">
        <title>Extensive microbial diversity within the chicken gut microbiome revealed by metagenomics and culture.</title>
        <authorList>
            <person name="Gilroy R."/>
            <person name="Ravi A."/>
            <person name="Getino M."/>
            <person name="Pursley I."/>
            <person name="Horton D.L."/>
            <person name="Alikhan N.F."/>
            <person name="Baker D."/>
            <person name="Gharbi K."/>
            <person name="Hall N."/>
            <person name="Watson M."/>
            <person name="Adriaenssens E.M."/>
            <person name="Foster-Nyarko E."/>
            <person name="Jarju S."/>
            <person name="Secka A."/>
            <person name="Antonio M."/>
            <person name="Oren A."/>
            <person name="Chaudhuri R.R."/>
            <person name="La Ragione R."/>
            <person name="Hildebrand F."/>
            <person name="Pallen M.J."/>
        </authorList>
    </citation>
    <scope>NUCLEOTIDE SEQUENCE</scope>
    <source>
        <strain evidence="13">811</strain>
    </source>
</reference>
<dbReference type="PANTHER" id="PTHR42714">
    <property type="entry name" value="TRNA MODIFICATION GTPASE GTPBP3"/>
    <property type="match status" value="1"/>
</dbReference>
<evidence type="ECO:0000259" key="12">
    <source>
        <dbReference type="PROSITE" id="PS51709"/>
    </source>
</evidence>
<evidence type="ECO:0000256" key="1">
    <source>
        <dbReference type="ARBA" id="ARBA00011043"/>
    </source>
</evidence>
<dbReference type="Gene3D" id="1.20.120.430">
    <property type="entry name" value="tRNA modification GTPase MnmE domain 2"/>
    <property type="match status" value="1"/>
</dbReference>
<evidence type="ECO:0000256" key="6">
    <source>
        <dbReference type="ARBA" id="ARBA00022801"/>
    </source>
</evidence>
<dbReference type="GO" id="GO:0002098">
    <property type="term" value="P:tRNA wobble uridine modification"/>
    <property type="evidence" value="ECO:0007669"/>
    <property type="project" value="TreeGrafter"/>
</dbReference>
<evidence type="ECO:0000256" key="11">
    <source>
        <dbReference type="RuleBase" id="RU003313"/>
    </source>
</evidence>
<feature type="binding site" evidence="10">
    <location>
        <position position="446"/>
    </location>
    <ligand>
        <name>(6S)-5-formyl-5,6,7,8-tetrahydrofolate</name>
        <dbReference type="ChEBI" id="CHEBI:57457"/>
    </ligand>
</feature>
<dbReference type="InterPro" id="IPR018948">
    <property type="entry name" value="GTP-bd_TrmE_N"/>
</dbReference>
<dbReference type="NCBIfam" id="NF003661">
    <property type="entry name" value="PRK05291.1-3"/>
    <property type="match status" value="1"/>
</dbReference>
<proteinExistence type="inferred from homology"/>
<dbReference type="FunFam" id="3.40.50.300:FF:001376">
    <property type="entry name" value="tRNA modification GTPase MnmE"/>
    <property type="match status" value="1"/>
</dbReference>
<keyword evidence="2 10" id="KW-0963">Cytoplasm</keyword>
<accession>A0A9D1V6R0</accession>
<comment type="function">
    <text evidence="10">Exhibits a very high intrinsic GTPase hydrolysis rate. Involved in the addition of a carboxymethylaminomethyl (cmnm) group at the wobble position (U34) of certain tRNAs, forming tRNA-cmnm(5)s(2)U34.</text>
</comment>
<evidence type="ECO:0000256" key="7">
    <source>
        <dbReference type="ARBA" id="ARBA00022842"/>
    </source>
</evidence>
<dbReference type="InterPro" id="IPR006073">
    <property type="entry name" value="GTP-bd"/>
</dbReference>
<keyword evidence="7 10" id="KW-0460">Magnesium</keyword>
<gene>
    <name evidence="10 13" type="primary">mnmE</name>
    <name evidence="10" type="synonym">trmE</name>
    <name evidence="13" type="ORF">H9741_00990</name>
</gene>
<dbReference type="InterPro" id="IPR027417">
    <property type="entry name" value="P-loop_NTPase"/>
</dbReference>
<feature type="binding site" evidence="10">
    <location>
        <begin position="248"/>
        <end position="254"/>
    </location>
    <ligand>
        <name>GTP</name>
        <dbReference type="ChEBI" id="CHEBI:37565"/>
    </ligand>
</feature>
<feature type="binding site" evidence="10">
    <location>
        <position position="233"/>
    </location>
    <ligand>
        <name>Mg(2+)</name>
        <dbReference type="ChEBI" id="CHEBI:18420"/>
    </ligand>
</feature>
<keyword evidence="9 10" id="KW-0342">GTP-binding</keyword>
<dbReference type="PANTHER" id="PTHR42714:SF2">
    <property type="entry name" value="TRNA MODIFICATION GTPASE GTPBP3, MITOCHONDRIAL"/>
    <property type="match status" value="1"/>
</dbReference>
<dbReference type="Gene3D" id="3.30.1360.120">
    <property type="entry name" value="Probable tRNA modification gtpase trme, domain 1"/>
    <property type="match status" value="1"/>
</dbReference>
<keyword evidence="3 10" id="KW-0819">tRNA processing</keyword>
<evidence type="ECO:0000313" key="14">
    <source>
        <dbReference type="Proteomes" id="UP000824204"/>
    </source>
</evidence>
<feature type="domain" description="TrmE-type G" evidence="12">
    <location>
        <begin position="219"/>
        <end position="370"/>
    </location>
</feature>
<dbReference type="NCBIfam" id="TIGR00450">
    <property type="entry name" value="mnmE_trmE_thdF"/>
    <property type="match status" value="1"/>
</dbReference>
<comment type="caution">
    <text evidence="13">The sequence shown here is derived from an EMBL/GenBank/DDBJ whole genome shotgun (WGS) entry which is preliminary data.</text>
</comment>
<dbReference type="AlphaFoldDB" id="A0A9D1V6R0"/>
<dbReference type="PROSITE" id="PS51709">
    <property type="entry name" value="G_TRME"/>
    <property type="match status" value="1"/>
</dbReference>
<comment type="subunit">
    <text evidence="10">Homodimer. Heterotetramer of two MnmE and two MnmG subunits.</text>
</comment>
<dbReference type="InterPro" id="IPR031168">
    <property type="entry name" value="G_TrmE"/>
</dbReference>
<comment type="caution">
    <text evidence="10">Lacks conserved residue(s) required for the propagation of feature annotation.</text>
</comment>
<sequence>MNSDCIAAISTPPGKGGVAIIRLSGGSPLGIAEKMFDPAGKVPVSKFAPRMMYAGTIKADSFSDYGLCVWFRAPHSFTGEDVVEFHCHGGTSIARGILCKALSLGCRMAERGEFTRRAFLNGKLTLASAEGLIDMINGESEAEVRAGFMLYSERLTAQARSFQEEITELLAGIDADIDFPEEDIEHTDLKDIGKEIGRIDAQLQALLSTYRTGRKIMQGVSVVLAGKPNTGKSSVLNALLGSDKAIVSSQAGTTRDVVEGTLEIEGVRFRLYDTAGIRESENEVENIGISRARSLIEGADLVLFILDASQSLSSEDREIYESLSKKKKLVVYNKTDLGEDVCDPPADIRVSAKTGENIEKLRQLMFSRCMEGYTSDGEFLIEERHFEALRRAHAALSEAVSMCGSVPLDLLGVHLKEAWEALGEISGETANERIIDEIFAKFCVGK</sequence>
<feature type="binding site" evidence="10">
    <location>
        <position position="84"/>
    </location>
    <ligand>
        <name>(6S)-5-formyl-5,6,7,8-tetrahydrofolate</name>
        <dbReference type="ChEBI" id="CHEBI:57457"/>
    </ligand>
</feature>
<evidence type="ECO:0000313" key="13">
    <source>
        <dbReference type="EMBL" id="HIX07033.1"/>
    </source>
</evidence>
<keyword evidence="4 10" id="KW-0479">Metal-binding</keyword>
<evidence type="ECO:0000256" key="10">
    <source>
        <dbReference type="HAMAP-Rule" id="MF_00379"/>
    </source>
</evidence>
<name>A0A9D1V6R0_9FIRM</name>
<dbReference type="Pfam" id="PF10396">
    <property type="entry name" value="TrmE_N"/>
    <property type="match status" value="1"/>
</dbReference>
<dbReference type="InterPro" id="IPR027266">
    <property type="entry name" value="TrmE/GcvT-like"/>
</dbReference>
<feature type="binding site" evidence="10">
    <location>
        <position position="254"/>
    </location>
    <ligand>
        <name>Mg(2+)</name>
        <dbReference type="ChEBI" id="CHEBI:18420"/>
    </ligand>
</feature>
<feature type="binding site" evidence="10">
    <location>
        <position position="22"/>
    </location>
    <ligand>
        <name>(6S)-5-formyl-5,6,7,8-tetrahydrofolate</name>
        <dbReference type="ChEBI" id="CHEBI:57457"/>
    </ligand>
</feature>
<evidence type="ECO:0000256" key="4">
    <source>
        <dbReference type="ARBA" id="ARBA00022723"/>
    </source>
</evidence>
<protein>
    <recommendedName>
        <fullName evidence="10">tRNA modification GTPase MnmE</fullName>
        <ecNumber evidence="10">3.6.-.-</ecNumber>
    </recommendedName>
</protein>
<dbReference type="EC" id="3.6.-.-" evidence="10"/>
<dbReference type="InterPro" id="IPR025867">
    <property type="entry name" value="MnmE_helical"/>
</dbReference>
<dbReference type="GO" id="GO:0005525">
    <property type="term" value="F:GTP binding"/>
    <property type="evidence" value="ECO:0007669"/>
    <property type="project" value="UniProtKB-UniRule"/>
</dbReference>
<dbReference type="CDD" id="cd14858">
    <property type="entry name" value="TrmE_N"/>
    <property type="match status" value="1"/>
</dbReference>
<comment type="similarity">
    <text evidence="1 10 11">Belongs to the TRAFAC class TrmE-Era-EngA-EngB-Septin-like GTPase superfamily. TrmE GTPase family.</text>
</comment>
<comment type="cofactor">
    <cofactor evidence="10">
        <name>K(+)</name>
        <dbReference type="ChEBI" id="CHEBI:29103"/>
    </cofactor>
    <text evidence="10">Binds 1 potassium ion per subunit.</text>
</comment>
<dbReference type="NCBIfam" id="TIGR00231">
    <property type="entry name" value="small_GTP"/>
    <property type="match status" value="1"/>
</dbReference>
<dbReference type="HAMAP" id="MF_00379">
    <property type="entry name" value="GTPase_MnmE"/>
    <property type="match status" value="1"/>
</dbReference>
<comment type="subcellular location">
    <subcellularLocation>
        <location evidence="10">Cytoplasm</location>
    </subcellularLocation>
</comment>